<evidence type="ECO:0000313" key="1">
    <source>
        <dbReference type="EMBL" id="MXV19858.1"/>
    </source>
</evidence>
<dbReference type="InterPro" id="IPR027417">
    <property type="entry name" value="P-loop_NTPase"/>
</dbReference>
<name>A0A6I4YG34_9DEIO</name>
<protein>
    <submittedName>
        <fullName evidence="1">Uncharacterized protein</fullName>
    </submittedName>
</protein>
<organism evidence="1 2">
    <name type="scientific">Deinococcus xianganensis</name>
    <dbReference type="NCBI Taxonomy" id="1507289"/>
    <lineage>
        <taxon>Bacteria</taxon>
        <taxon>Thermotogati</taxon>
        <taxon>Deinococcota</taxon>
        <taxon>Deinococci</taxon>
        <taxon>Deinococcales</taxon>
        <taxon>Deinococcaceae</taxon>
        <taxon>Deinococcus</taxon>
    </lineage>
</organism>
<comment type="caution">
    <text evidence="1">The sequence shown here is derived from an EMBL/GenBank/DDBJ whole genome shotgun (WGS) entry which is preliminary data.</text>
</comment>
<evidence type="ECO:0000313" key="2">
    <source>
        <dbReference type="Proteomes" id="UP000430519"/>
    </source>
</evidence>
<accession>A0A6I4YG34</accession>
<reference evidence="1 2" key="1">
    <citation type="submission" date="2019-11" db="EMBL/GenBank/DDBJ databases">
        <title>Genome sequence of Deinococcus xianganensis Y35, AI-2 producing algicidal bacterium, isolated from lake water.</title>
        <authorList>
            <person name="Li Y."/>
        </authorList>
    </citation>
    <scope>NUCLEOTIDE SEQUENCE [LARGE SCALE GENOMIC DNA]</scope>
    <source>
        <strain evidence="1 2">Y35</strain>
    </source>
</reference>
<sequence length="569" mass="60385">MPALRTLGELSVGGAVQRPKPLLLLAYLSLEGRQSRARLARLFWPESRNALNSLAQHLIRLRPLGAVLREGPGWLEATVTTDAHLFRDRLTAGDARGALDVYGGEFLCGLDVPLGAELEDWLLGTREALAGGARAAHLTLAEAARDGGRSAEAARHAEAAFTLPGAAPLEEPELRRLLTLLPLHSPLRGAATREWREVRGPLLLAPPRPPQDTPARPEVPIVGLDDLIARVLDSLEARKVVFISGEAGSGKSAVWAALRPHLGGVPCTSSVALPGDAAAPLSTYQRTVDDLLRDLRARPCAGLPSAVESRLRTLSAQPVTPDTFAAVVALLAEVFPRGGVGWTDDFHHWDAASHAFAVHLTQRAWLEGSRHSVLVAYRPDELGKPYRARNAALVDAGAAVEFRLPPLGREACEALAQHFLPGVRDAQLDALHRFSGGHPGVLRAVLEDARARGDLPEALLVPPGPTRDGLARRIGSVRGAPLDVLRVLALGVPPGQLSVPWLAALLDRPERAVLDAVEALTQGGWLTRAGLPSGALAQVVLDGLPDLTGAHLRARIAALPAHGSAVTLH</sequence>
<dbReference type="SUPFAM" id="SSF52540">
    <property type="entry name" value="P-loop containing nucleoside triphosphate hydrolases"/>
    <property type="match status" value="1"/>
</dbReference>
<dbReference type="AlphaFoldDB" id="A0A6I4YG34"/>
<dbReference type="EMBL" id="WVHK01000028">
    <property type="protein sequence ID" value="MXV19858.1"/>
    <property type="molecule type" value="Genomic_DNA"/>
</dbReference>
<gene>
    <name evidence="1" type="ORF">GLX28_09430</name>
</gene>
<keyword evidence="2" id="KW-1185">Reference proteome</keyword>
<dbReference type="Proteomes" id="UP000430519">
    <property type="component" value="Unassembled WGS sequence"/>
</dbReference>
<proteinExistence type="predicted"/>
<dbReference type="RefSeq" id="WP_160978871.1">
    <property type="nucleotide sequence ID" value="NZ_WVHK01000028.1"/>
</dbReference>